<comment type="caution">
    <text evidence="2">The sequence shown here is derived from an EMBL/GenBank/DDBJ whole genome shotgun (WGS) entry which is preliminary data.</text>
</comment>
<feature type="domain" description="YjiS-like" evidence="1">
    <location>
        <begin position="44"/>
        <end position="72"/>
    </location>
</feature>
<dbReference type="InterPro" id="IPR009506">
    <property type="entry name" value="YjiS-like"/>
</dbReference>
<accession>A0ABU0LCI3</accession>
<evidence type="ECO:0000259" key="1">
    <source>
        <dbReference type="Pfam" id="PF06568"/>
    </source>
</evidence>
<protein>
    <submittedName>
        <fullName evidence="2">Uncharacterized protein YjiS (DUF1127 family)</fullName>
    </submittedName>
</protein>
<dbReference type="RefSeq" id="WP_237344750.1">
    <property type="nucleotide sequence ID" value="NZ_JABWGX010000005.1"/>
</dbReference>
<dbReference type="Proteomes" id="UP001241747">
    <property type="component" value="Unassembled WGS sequence"/>
</dbReference>
<reference evidence="2 3" key="1">
    <citation type="submission" date="2023-07" db="EMBL/GenBank/DDBJ databases">
        <title>Genomic Encyclopedia of Type Strains, Phase IV (KMG-IV): sequencing the most valuable type-strain genomes for metagenomic binning, comparative biology and taxonomic classification.</title>
        <authorList>
            <person name="Goeker M."/>
        </authorList>
    </citation>
    <scope>NUCLEOTIDE SEQUENCE [LARGE SCALE GENOMIC DNA]</scope>
    <source>
        <strain evidence="2 3">DSM 3770</strain>
    </source>
</reference>
<gene>
    <name evidence="2" type="ORF">QOZ94_001649</name>
</gene>
<sequence length="108" mass="11663">MSMSGETRRLVVAPVAEALASLLMMTVAAAYGAKRRADALGHMLERRRAMAALATLDDHMLKDIGITRADVRDAVSAPLGADPTRLLVLRVSERRAARQLARRELGLG</sequence>
<name>A0ABU0LCI3_XANAG</name>
<dbReference type="EMBL" id="JAUSVY010000003">
    <property type="protein sequence ID" value="MDQ0504867.1"/>
    <property type="molecule type" value="Genomic_DNA"/>
</dbReference>
<proteinExistence type="predicted"/>
<keyword evidence="3" id="KW-1185">Reference proteome</keyword>
<organism evidence="2 3">
    <name type="scientific">Xanthobacter agilis</name>
    <dbReference type="NCBI Taxonomy" id="47492"/>
    <lineage>
        <taxon>Bacteria</taxon>
        <taxon>Pseudomonadati</taxon>
        <taxon>Pseudomonadota</taxon>
        <taxon>Alphaproteobacteria</taxon>
        <taxon>Hyphomicrobiales</taxon>
        <taxon>Xanthobacteraceae</taxon>
        <taxon>Xanthobacter</taxon>
    </lineage>
</organism>
<evidence type="ECO:0000313" key="2">
    <source>
        <dbReference type="EMBL" id="MDQ0504867.1"/>
    </source>
</evidence>
<dbReference type="Pfam" id="PF06568">
    <property type="entry name" value="YjiS-like"/>
    <property type="match status" value="1"/>
</dbReference>
<evidence type="ECO:0000313" key="3">
    <source>
        <dbReference type="Proteomes" id="UP001241747"/>
    </source>
</evidence>